<feature type="binding site" evidence="11">
    <location>
        <position position="293"/>
    </location>
    <ligand>
        <name>Mg(2+)</name>
        <dbReference type="ChEBI" id="CHEBI:18420"/>
    </ligand>
</feature>
<dbReference type="PROSITE" id="PS51257">
    <property type="entry name" value="PROKAR_LIPOPROTEIN"/>
    <property type="match status" value="1"/>
</dbReference>
<dbReference type="PANTHER" id="PTHR30040">
    <property type="entry name" value="THIAMINE BIOSYNTHESIS LIPOPROTEIN APBE"/>
    <property type="match status" value="1"/>
</dbReference>
<reference evidence="14" key="1">
    <citation type="submission" date="2011-02" db="EMBL/GenBank/DDBJ databases">
        <title>Complete sequence of Spirochaeta sp. Buddy.</title>
        <authorList>
            <person name="Lucas S."/>
            <person name="Copeland A."/>
            <person name="Lapidus A."/>
            <person name="Cheng J.-F."/>
            <person name="Goodwin L."/>
            <person name="Pitluck S."/>
            <person name="Zeytun A."/>
            <person name="Detter J.C."/>
            <person name="Han C."/>
            <person name="Tapia R."/>
            <person name="Land M."/>
            <person name="Hauser L."/>
            <person name="Kyrpides N."/>
            <person name="Ivanova N."/>
            <person name="Mikhailova N."/>
            <person name="Pagani I."/>
            <person name="Ritalahti K.M."/>
            <person name="Loeffler F.E."/>
            <person name="Woyke T."/>
        </authorList>
    </citation>
    <scope>NUCLEOTIDE SEQUENCE [LARGE SCALE GENOMIC DNA]</scope>
    <source>
        <strain evidence="14">ATCC BAA-1886 / DSM 22777 / Buddy</strain>
    </source>
</reference>
<evidence type="ECO:0000256" key="2">
    <source>
        <dbReference type="ARBA" id="ARBA00016337"/>
    </source>
</evidence>
<keyword evidence="14" id="KW-1185">Reference proteome</keyword>
<dbReference type="EC" id="2.7.1.180" evidence="1 10"/>
<dbReference type="GO" id="GO:0016740">
    <property type="term" value="F:transferase activity"/>
    <property type="evidence" value="ECO:0007669"/>
    <property type="project" value="UniProtKB-UniRule"/>
</dbReference>
<dbReference type="Gene3D" id="3.10.520.10">
    <property type="entry name" value="ApbE-like domains"/>
    <property type="match status" value="1"/>
</dbReference>
<dbReference type="eggNOG" id="COG1477">
    <property type="taxonomic scope" value="Bacteria"/>
</dbReference>
<evidence type="ECO:0000256" key="3">
    <source>
        <dbReference type="ARBA" id="ARBA00022630"/>
    </source>
</evidence>
<dbReference type="InterPro" id="IPR003374">
    <property type="entry name" value="ApbE-like_sf"/>
</dbReference>
<dbReference type="KEGG" id="sbu:SpiBuddy_0993"/>
<feature type="binding site" evidence="11">
    <location>
        <position position="175"/>
    </location>
    <ligand>
        <name>Mg(2+)</name>
        <dbReference type="ChEBI" id="CHEBI:18420"/>
    </ligand>
</feature>
<evidence type="ECO:0000256" key="11">
    <source>
        <dbReference type="PIRSR" id="PIRSR006268-2"/>
    </source>
</evidence>
<dbReference type="STRING" id="158189.SpiBuddy_0993"/>
<keyword evidence="7 10" id="KW-0460">Magnesium</keyword>
<evidence type="ECO:0000313" key="14">
    <source>
        <dbReference type="Proteomes" id="UP000008466"/>
    </source>
</evidence>
<keyword evidence="12" id="KW-0732">Signal</keyword>
<comment type="catalytic activity">
    <reaction evidence="9 10 12">
        <text>L-threonyl-[protein] + FAD = FMN-L-threonyl-[protein] + AMP + H(+)</text>
        <dbReference type="Rhea" id="RHEA:36847"/>
        <dbReference type="Rhea" id="RHEA-COMP:11060"/>
        <dbReference type="Rhea" id="RHEA-COMP:11061"/>
        <dbReference type="ChEBI" id="CHEBI:15378"/>
        <dbReference type="ChEBI" id="CHEBI:30013"/>
        <dbReference type="ChEBI" id="CHEBI:57692"/>
        <dbReference type="ChEBI" id="CHEBI:74257"/>
        <dbReference type="ChEBI" id="CHEBI:456215"/>
        <dbReference type="EC" id="2.7.1.180"/>
    </reaction>
</comment>
<keyword evidence="6 10" id="KW-0274">FAD</keyword>
<comment type="subcellular location">
    <subcellularLocation>
        <location evidence="12">Cell inner membrane</location>
        <topology evidence="12">Lipid-anchor</topology>
        <orientation evidence="12">Periplasmic side</orientation>
    </subcellularLocation>
</comment>
<evidence type="ECO:0000256" key="10">
    <source>
        <dbReference type="PIRNR" id="PIRNR006268"/>
    </source>
</evidence>
<sequence>MKYRKPKHHLLFISMILIISLSSCTKRPVEPQAQSFLMLGTVCKITIYDKPTEEAFKAAFARLREIEQKMTLHSASSEIALINHSSGIESVAVSEDTFAVIKKAVEIAQASGGAFDPTIGPLVQAWDIGGDNPRRPSQEEIDALLPLVDYRQVVLKEQDRSVFLKKKGMVLDLGGIAKGYAADQAALVLRSFGVEQAIVNLGGNVLVLGRKPDGNLWRIGVQDPEQDRGAYAIIVQLQDTSLVTSGPYERFLIIEGETYHHILDTKTGYPVDSDFTSASIITHSSLLADALSTSVYALGYEKGMVLINSFEGVEAIFFTEDHEILQSDGVKQGLVTFSVTNQAYRIQN</sequence>
<accession>F0RV98</accession>
<dbReference type="HOGENOM" id="CLU_044403_1_0_12"/>
<feature type="signal peptide" evidence="12">
    <location>
        <begin position="1"/>
        <end position="25"/>
    </location>
</feature>
<gene>
    <name evidence="13" type="ordered locus">SpiBuddy_0993</name>
</gene>
<evidence type="ECO:0000313" key="13">
    <source>
        <dbReference type="EMBL" id="ADY12820.1"/>
    </source>
</evidence>
<feature type="binding site" evidence="11">
    <location>
        <position position="289"/>
    </location>
    <ligand>
        <name>Mg(2+)</name>
        <dbReference type="ChEBI" id="CHEBI:18420"/>
    </ligand>
</feature>
<dbReference type="SUPFAM" id="SSF143631">
    <property type="entry name" value="ApbE-like"/>
    <property type="match status" value="1"/>
</dbReference>
<proteinExistence type="inferred from homology"/>
<evidence type="ECO:0000256" key="6">
    <source>
        <dbReference type="ARBA" id="ARBA00022827"/>
    </source>
</evidence>
<keyword evidence="12" id="KW-0472">Membrane</keyword>
<keyword evidence="5 10" id="KW-0479">Metal-binding</keyword>
<dbReference type="AlphaFoldDB" id="F0RV98"/>
<protein>
    <recommendedName>
        <fullName evidence="2 10">FAD:protein FMN transferase</fullName>
        <ecNumber evidence="1 10">2.7.1.180</ecNumber>
    </recommendedName>
    <alternativeName>
        <fullName evidence="8 10">Flavin transferase</fullName>
    </alternativeName>
</protein>
<evidence type="ECO:0000256" key="1">
    <source>
        <dbReference type="ARBA" id="ARBA00011955"/>
    </source>
</evidence>
<keyword evidence="12" id="KW-0997">Cell inner membrane</keyword>
<dbReference type="Proteomes" id="UP000008466">
    <property type="component" value="Chromosome"/>
</dbReference>
<dbReference type="EMBL" id="CP002541">
    <property type="protein sequence ID" value="ADY12820.1"/>
    <property type="molecule type" value="Genomic_DNA"/>
</dbReference>
<keyword evidence="3 10" id="KW-0285">Flavoprotein</keyword>
<evidence type="ECO:0000256" key="12">
    <source>
        <dbReference type="RuleBase" id="RU363002"/>
    </source>
</evidence>
<evidence type="ECO:0000256" key="4">
    <source>
        <dbReference type="ARBA" id="ARBA00022679"/>
    </source>
</evidence>
<feature type="chain" id="PRO_5005968448" description="FAD:protein FMN transferase" evidence="12">
    <location>
        <begin position="26"/>
        <end position="348"/>
    </location>
</feature>
<organism evidence="13 14">
    <name type="scientific">Sphaerochaeta globosa (strain ATCC BAA-1886 / DSM 22777 / Buddy)</name>
    <name type="common">Spirochaeta sp. (strain Buddy)</name>
    <dbReference type="NCBI Taxonomy" id="158189"/>
    <lineage>
        <taxon>Bacteria</taxon>
        <taxon>Pseudomonadati</taxon>
        <taxon>Spirochaetota</taxon>
        <taxon>Spirochaetia</taxon>
        <taxon>Spirochaetales</taxon>
        <taxon>Sphaerochaetaceae</taxon>
        <taxon>Sphaerochaeta</taxon>
    </lineage>
</organism>
<dbReference type="InterPro" id="IPR024932">
    <property type="entry name" value="ApbE"/>
</dbReference>
<comment type="function">
    <text evidence="12">Flavin transferase that catalyzes the transfer of the FMN moiety of FAD and its covalent binding to the hydroxyl group of a threonine residue in a target flavoprotein.</text>
</comment>
<dbReference type="GO" id="GO:0046872">
    <property type="term" value="F:metal ion binding"/>
    <property type="evidence" value="ECO:0007669"/>
    <property type="project" value="UniProtKB-UniRule"/>
</dbReference>
<name>F0RV98_SPHGB</name>
<dbReference type="PANTHER" id="PTHR30040:SF2">
    <property type="entry name" value="FAD:PROTEIN FMN TRANSFERASE"/>
    <property type="match status" value="1"/>
</dbReference>
<keyword evidence="12" id="KW-1003">Cell membrane</keyword>
<evidence type="ECO:0000256" key="8">
    <source>
        <dbReference type="ARBA" id="ARBA00031306"/>
    </source>
</evidence>
<dbReference type="GO" id="GO:0005886">
    <property type="term" value="C:plasma membrane"/>
    <property type="evidence" value="ECO:0007669"/>
    <property type="project" value="UniProtKB-SubCell"/>
</dbReference>
<comment type="cofactor">
    <cofactor evidence="11">
        <name>Mg(2+)</name>
        <dbReference type="ChEBI" id="CHEBI:18420"/>
    </cofactor>
    <cofactor evidence="11">
        <name>Mn(2+)</name>
        <dbReference type="ChEBI" id="CHEBI:29035"/>
    </cofactor>
    <text evidence="11">Magnesium. Can also use manganese.</text>
</comment>
<evidence type="ECO:0000256" key="7">
    <source>
        <dbReference type="ARBA" id="ARBA00022842"/>
    </source>
</evidence>
<dbReference type="Pfam" id="PF02424">
    <property type="entry name" value="ApbE"/>
    <property type="match status" value="1"/>
</dbReference>
<evidence type="ECO:0000256" key="9">
    <source>
        <dbReference type="ARBA" id="ARBA00048540"/>
    </source>
</evidence>
<keyword evidence="12 13" id="KW-0449">Lipoprotein</keyword>
<comment type="similarity">
    <text evidence="10 12">Belongs to the ApbE family.</text>
</comment>
<evidence type="ECO:0000256" key="5">
    <source>
        <dbReference type="ARBA" id="ARBA00022723"/>
    </source>
</evidence>
<dbReference type="RefSeq" id="WP_013606672.1">
    <property type="nucleotide sequence ID" value="NC_015152.1"/>
</dbReference>
<dbReference type="OrthoDB" id="9778595at2"/>
<keyword evidence="4 10" id="KW-0808">Transferase</keyword>
<dbReference type="PIRSF" id="PIRSF006268">
    <property type="entry name" value="ApbE"/>
    <property type="match status" value="1"/>
</dbReference>